<dbReference type="Proteomes" id="UP000641588">
    <property type="component" value="Unassembled WGS sequence"/>
</dbReference>
<dbReference type="EMBL" id="WHOD01000096">
    <property type="protein sequence ID" value="NOU96311.1"/>
    <property type="molecule type" value="Genomic_DNA"/>
</dbReference>
<protein>
    <submittedName>
        <fullName evidence="1">Uncharacterized protein</fullName>
    </submittedName>
</protein>
<accession>A0A972GT05</accession>
<proteinExistence type="predicted"/>
<name>A0A972GT05_9BACL</name>
<sequence>MEPIRMSADKQMRNMERLTVALRRRGFFITYLENRLILHAGSGKWELLLLQRLFDALQIKAAFNKDSVIMDDEFYFTEAMAEQVSFFGAYNQESQCPQHMRSWKTFVKRRHGYKLDTLTLDAGVAYLVKMLSKTGILTEMSCDGHGKQAPTIWFAGAWNAVWFEIVCGKLMAEERLHYRWTVEEDRRGSHLLTAKKAPMEKWNLELVQKDALQIGAYLELYAEELVVSKRQYFKHRSMKEQAMLLSQDYEALKSWMKEKVNVFC</sequence>
<organism evidence="1 2">
    <name type="scientific">Paenibacillus foliorum</name>
    <dbReference type="NCBI Taxonomy" id="2654974"/>
    <lineage>
        <taxon>Bacteria</taxon>
        <taxon>Bacillati</taxon>
        <taxon>Bacillota</taxon>
        <taxon>Bacilli</taxon>
        <taxon>Bacillales</taxon>
        <taxon>Paenibacillaceae</taxon>
        <taxon>Paenibacillus</taxon>
    </lineage>
</organism>
<comment type="caution">
    <text evidence="1">The sequence shown here is derived from an EMBL/GenBank/DDBJ whole genome shotgun (WGS) entry which is preliminary data.</text>
</comment>
<dbReference type="AlphaFoldDB" id="A0A972GT05"/>
<keyword evidence="2" id="KW-1185">Reference proteome</keyword>
<gene>
    <name evidence="1" type="ORF">GC093_24255</name>
</gene>
<evidence type="ECO:0000313" key="2">
    <source>
        <dbReference type="Proteomes" id="UP000641588"/>
    </source>
</evidence>
<dbReference type="RefSeq" id="WP_171654546.1">
    <property type="nucleotide sequence ID" value="NZ_WHOD01000096.1"/>
</dbReference>
<reference evidence="1" key="1">
    <citation type="submission" date="2019-10" db="EMBL/GenBank/DDBJ databases">
        <title>Description of Paenibacillus glebae sp. nov.</title>
        <authorList>
            <person name="Carlier A."/>
            <person name="Qi S."/>
        </authorList>
    </citation>
    <scope>NUCLEOTIDE SEQUENCE</scope>
    <source>
        <strain evidence="1">LMG 31456</strain>
    </source>
</reference>
<evidence type="ECO:0000313" key="1">
    <source>
        <dbReference type="EMBL" id="NOU96311.1"/>
    </source>
</evidence>